<dbReference type="Pfam" id="PF00805">
    <property type="entry name" value="Pentapeptide"/>
    <property type="match status" value="2"/>
</dbReference>
<dbReference type="InterPro" id="IPR051082">
    <property type="entry name" value="Pentapeptide-BTB/POZ_domain"/>
</dbReference>
<protein>
    <recommendedName>
        <fullName evidence="3">Pentapeptide repeat-containing protein</fullName>
    </recommendedName>
</protein>
<accession>A0ABR4SX48</accession>
<dbReference type="EMBL" id="JJMG01000176">
    <property type="protein sequence ID" value="KEG39757.1"/>
    <property type="molecule type" value="Genomic_DNA"/>
</dbReference>
<proteinExistence type="predicted"/>
<reference evidence="1 2" key="1">
    <citation type="submission" date="2014-04" db="EMBL/GenBank/DDBJ databases">
        <title>Draft genome sequence of the novel Streptomyces griseorubens JSD-1 playing a role in carbon and nitrogen cycle.</title>
        <authorList>
            <consortium name="Shanghai Jiao Tong University"/>
            <person name="Feng H."/>
            <person name="Sun Y."/>
            <person name="Zhi Y."/>
            <person name="Mao L."/>
            <person name="Luo Y."/>
            <person name="Wei X."/>
            <person name="Zhou P."/>
        </authorList>
    </citation>
    <scope>NUCLEOTIDE SEQUENCE [LARGE SCALE GENOMIC DNA]</scope>
    <source>
        <strain evidence="1 2">JSD-1</strain>
    </source>
</reference>
<dbReference type="Gene3D" id="2.160.20.80">
    <property type="entry name" value="E3 ubiquitin-protein ligase SopA"/>
    <property type="match status" value="1"/>
</dbReference>
<dbReference type="PANTHER" id="PTHR14136">
    <property type="entry name" value="BTB_POZ DOMAIN-CONTAINING PROTEIN KCTD9"/>
    <property type="match status" value="1"/>
</dbReference>
<keyword evidence="2" id="KW-1185">Reference proteome</keyword>
<dbReference type="RefSeq" id="WP_051747687.1">
    <property type="nucleotide sequence ID" value="NZ_KL503830.1"/>
</dbReference>
<dbReference type="SUPFAM" id="SSF141571">
    <property type="entry name" value="Pentapeptide repeat-like"/>
    <property type="match status" value="1"/>
</dbReference>
<dbReference type="PANTHER" id="PTHR14136:SF17">
    <property type="entry name" value="BTB_POZ DOMAIN-CONTAINING PROTEIN KCTD9"/>
    <property type="match status" value="1"/>
</dbReference>
<organism evidence="1 2">
    <name type="scientific">Streptomyces griseorubens</name>
    <dbReference type="NCBI Taxonomy" id="66897"/>
    <lineage>
        <taxon>Bacteria</taxon>
        <taxon>Bacillati</taxon>
        <taxon>Actinomycetota</taxon>
        <taxon>Actinomycetes</taxon>
        <taxon>Kitasatosporales</taxon>
        <taxon>Streptomycetaceae</taxon>
        <taxon>Streptomyces</taxon>
        <taxon>Streptomyces althioticus group</taxon>
    </lineage>
</organism>
<evidence type="ECO:0000313" key="2">
    <source>
        <dbReference type="Proteomes" id="UP000027632"/>
    </source>
</evidence>
<dbReference type="InterPro" id="IPR001646">
    <property type="entry name" value="5peptide_repeat"/>
</dbReference>
<gene>
    <name evidence="1" type="ORF">DJ64_13220</name>
</gene>
<comment type="caution">
    <text evidence="1">The sequence shown here is derived from an EMBL/GenBank/DDBJ whole genome shotgun (WGS) entry which is preliminary data.</text>
</comment>
<sequence>MTTLSELREQGGASVRAAVSAFEARHTHRGAEPDRERAEQHFDLLAAVIAGAWPRPAAASQSQAAEREAVHVLLAVGDVPGHRCPVCVRPQALLPQPTVGAGGDMTDDERAEHEARLRGLLYLSCPDAPAGALEATAEAITRSAGRVPAAAVPEAAGLARPRQPYSADPLNLCGADLRGAALMGADLRHADAYGADLSGADLTGADLSHANLTGVDLSHAHLTGANLTDANLSNAKLSHANMNGAVLRDAALTDTDLRSALLCGVDLTGADLMYADLADAHLRGAVLTGADLSDAVLTGADVSDAVLTGADVSDTVLTGADLSDAVLTGSTLEDATSPCPDHR</sequence>
<evidence type="ECO:0008006" key="3">
    <source>
        <dbReference type="Google" id="ProtNLM"/>
    </source>
</evidence>
<dbReference type="Proteomes" id="UP000027632">
    <property type="component" value="Unassembled WGS sequence"/>
</dbReference>
<name>A0ABR4SX48_9ACTN</name>
<evidence type="ECO:0000313" key="1">
    <source>
        <dbReference type="EMBL" id="KEG39757.1"/>
    </source>
</evidence>